<feature type="non-terminal residue" evidence="1">
    <location>
        <position position="89"/>
    </location>
</feature>
<reference evidence="1" key="1">
    <citation type="journal article" date="2014" name="Front. Microbiol.">
        <title>High frequency of phylogenetically diverse reductive dehalogenase-homologous genes in deep subseafloor sedimentary metagenomes.</title>
        <authorList>
            <person name="Kawai M."/>
            <person name="Futagami T."/>
            <person name="Toyoda A."/>
            <person name="Takaki Y."/>
            <person name="Nishi S."/>
            <person name="Hori S."/>
            <person name="Arai W."/>
            <person name="Tsubouchi T."/>
            <person name="Morono Y."/>
            <person name="Uchiyama I."/>
            <person name="Ito T."/>
            <person name="Fujiyama A."/>
            <person name="Inagaki F."/>
            <person name="Takami H."/>
        </authorList>
    </citation>
    <scope>NUCLEOTIDE SEQUENCE</scope>
    <source>
        <strain evidence="1">Expedition CK06-06</strain>
    </source>
</reference>
<dbReference type="Pfam" id="PF13279">
    <property type="entry name" value="4HBT_2"/>
    <property type="match status" value="1"/>
</dbReference>
<dbReference type="Gene3D" id="3.10.129.10">
    <property type="entry name" value="Hotdog Thioesterase"/>
    <property type="match status" value="1"/>
</dbReference>
<evidence type="ECO:0000313" key="1">
    <source>
        <dbReference type="EMBL" id="GAG77099.1"/>
    </source>
</evidence>
<comment type="caution">
    <text evidence="1">The sequence shown here is derived from an EMBL/GenBank/DDBJ whole genome shotgun (WGS) entry which is preliminary data.</text>
</comment>
<dbReference type="CDD" id="cd00586">
    <property type="entry name" value="4HBT"/>
    <property type="match status" value="1"/>
</dbReference>
<dbReference type="AlphaFoldDB" id="X1A5T2"/>
<accession>X1A5T2</accession>
<gene>
    <name evidence="1" type="ORF">S01H4_23317</name>
</gene>
<dbReference type="EMBL" id="BART01010799">
    <property type="protein sequence ID" value="GAG77099.1"/>
    <property type="molecule type" value="Genomic_DNA"/>
</dbReference>
<sequence length="89" mass="9633">MTQRPTLRLTIGSSDCDVLGHMNSARYFAACNEAGFAMQTAIGWTPGEANNGRRYSFAVVRSEADFLAEVNEGQVLLIYVGISKIGTKS</sequence>
<proteinExistence type="predicted"/>
<dbReference type="InterPro" id="IPR029069">
    <property type="entry name" value="HotDog_dom_sf"/>
</dbReference>
<protein>
    <submittedName>
        <fullName evidence="1">Uncharacterized protein</fullName>
    </submittedName>
</protein>
<dbReference type="SUPFAM" id="SSF54637">
    <property type="entry name" value="Thioesterase/thiol ester dehydrase-isomerase"/>
    <property type="match status" value="1"/>
</dbReference>
<organism evidence="1">
    <name type="scientific">marine sediment metagenome</name>
    <dbReference type="NCBI Taxonomy" id="412755"/>
    <lineage>
        <taxon>unclassified sequences</taxon>
        <taxon>metagenomes</taxon>
        <taxon>ecological metagenomes</taxon>
    </lineage>
</organism>
<name>X1A5T2_9ZZZZ</name>